<dbReference type="PANTHER" id="PTHR48475:SF1">
    <property type="entry name" value="RNASE H TYPE-1 DOMAIN-CONTAINING PROTEIN"/>
    <property type="match status" value="1"/>
</dbReference>
<protein>
    <recommendedName>
        <fullName evidence="3">Integrase zinc-binding domain-containing protein</fullName>
    </recommendedName>
</protein>
<name>A0A371I9H6_MUCPR</name>
<dbReference type="Proteomes" id="UP000257109">
    <property type="component" value="Unassembled WGS sequence"/>
</dbReference>
<proteinExistence type="predicted"/>
<feature type="non-terminal residue" evidence="1">
    <location>
        <position position="1"/>
    </location>
</feature>
<sequence length="61" mass="6834">MRVVVGFFLSGTILYKRSADLTLLRCVDDQEAKGIVEDVHEGTFGTHGHALAHKILRANYY</sequence>
<reference evidence="1" key="1">
    <citation type="submission" date="2018-05" db="EMBL/GenBank/DDBJ databases">
        <title>Draft genome of Mucuna pruriens seed.</title>
        <authorList>
            <person name="Nnadi N.E."/>
            <person name="Vos R."/>
            <person name="Hasami M.H."/>
            <person name="Devisetty U.K."/>
            <person name="Aguiy J.C."/>
        </authorList>
    </citation>
    <scope>NUCLEOTIDE SEQUENCE [LARGE SCALE GENOMIC DNA]</scope>
    <source>
        <strain evidence="1">JCA_2017</strain>
    </source>
</reference>
<gene>
    <name evidence="1" type="ORF">CR513_03584</name>
</gene>
<dbReference type="PANTHER" id="PTHR48475">
    <property type="entry name" value="RIBONUCLEASE H"/>
    <property type="match status" value="1"/>
</dbReference>
<evidence type="ECO:0000313" key="1">
    <source>
        <dbReference type="EMBL" id="RDY11703.1"/>
    </source>
</evidence>
<dbReference type="OrthoDB" id="1690717at2759"/>
<organism evidence="1 2">
    <name type="scientific">Mucuna pruriens</name>
    <name type="common">Velvet bean</name>
    <name type="synonym">Dolichos pruriens</name>
    <dbReference type="NCBI Taxonomy" id="157652"/>
    <lineage>
        <taxon>Eukaryota</taxon>
        <taxon>Viridiplantae</taxon>
        <taxon>Streptophyta</taxon>
        <taxon>Embryophyta</taxon>
        <taxon>Tracheophyta</taxon>
        <taxon>Spermatophyta</taxon>
        <taxon>Magnoliopsida</taxon>
        <taxon>eudicotyledons</taxon>
        <taxon>Gunneridae</taxon>
        <taxon>Pentapetalae</taxon>
        <taxon>rosids</taxon>
        <taxon>fabids</taxon>
        <taxon>Fabales</taxon>
        <taxon>Fabaceae</taxon>
        <taxon>Papilionoideae</taxon>
        <taxon>50 kb inversion clade</taxon>
        <taxon>NPAAA clade</taxon>
        <taxon>indigoferoid/millettioid clade</taxon>
        <taxon>Phaseoleae</taxon>
        <taxon>Mucuna</taxon>
    </lineage>
</organism>
<accession>A0A371I9H6</accession>
<evidence type="ECO:0000313" key="2">
    <source>
        <dbReference type="Proteomes" id="UP000257109"/>
    </source>
</evidence>
<evidence type="ECO:0008006" key="3">
    <source>
        <dbReference type="Google" id="ProtNLM"/>
    </source>
</evidence>
<dbReference type="AlphaFoldDB" id="A0A371I9H6"/>
<dbReference type="EMBL" id="QJKJ01000594">
    <property type="protein sequence ID" value="RDY11703.1"/>
    <property type="molecule type" value="Genomic_DNA"/>
</dbReference>
<keyword evidence="2" id="KW-1185">Reference proteome</keyword>
<comment type="caution">
    <text evidence="1">The sequence shown here is derived from an EMBL/GenBank/DDBJ whole genome shotgun (WGS) entry which is preliminary data.</text>
</comment>